<dbReference type="Proteomes" id="UP000231279">
    <property type="component" value="Unassembled WGS sequence"/>
</dbReference>
<name>A0A2G9I1Q6_9LAMI</name>
<gene>
    <name evidence="2" type="ORF">CDL12_03579</name>
</gene>
<dbReference type="PANTHER" id="PTHR34956">
    <property type="entry name" value="OS05G0397300 PROTEIN"/>
    <property type="match status" value="1"/>
</dbReference>
<dbReference type="AlphaFoldDB" id="A0A2G9I1Q6"/>
<evidence type="ECO:0000313" key="2">
    <source>
        <dbReference type="EMBL" id="PIN23698.1"/>
    </source>
</evidence>
<sequence length="137" mass="16298">MDFQQEFHATNIHSFDEFEYDDDVFYSELRRQVLQLTAEDDEREEVQLYENKNPNTVTTRKPSANIGPFGFSQERGYDNWPVNEEDHSAPAWILNSRRIGNGTGVFIPQVVQSRRKNRPRRKKNERGRTYKRVDEMN</sequence>
<dbReference type="EMBL" id="NKXS01000528">
    <property type="protein sequence ID" value="PIN23698.1"/>
    <property type="molecule type" value="Genomic_DNA"/>
</dbReference>
<dbReference type="OrthoDB" id="1649181at2759"/>
<comment type="caution">
    <text evidence="2">The sequence shown here is derived from an EMBL/GenBank/DDBJ whole genome shotgun (WGS) entry which is preliminary data.</text>
</comment>
<reference evidence="3" key="1">
    <citation type="journal article" date="2018" name="Gigascience">
        <title>Genome assembly of the Pink Ipe (Handroanthus impetiginosus, Bignoniaceae), a highly valued, ecologically keystone Neotropical timber forest tree.</title>
        <authorList>
            <person name="Silva-Junior O.B."/>
            <person name="Grattapaglia D."/>
            <person name="Novaes E."/>
            <person name="Collevatti R.G."/>
        </authorList>
    </citation>
    <scope>NUCLEOTIDE SEQUENCE [LARGE SCALE GENOMIC DNA]</scope>
    <source>
        <strain evidence="3">cv. UFG-1</strain>
    </source>
</reference>
<keyword evidence="3" id="KW-1185">Reference proteome</keyword>
<feature type="region of interest" description="Disordered" evidence="1">
    <location>
        <begin position="113"/>
        <end position="137"/>
    </location>
</feature>
<dbReference type="PANTHER" id="PTHR34956:SF1">
    <property type="entry name" value="DUF4005 DOMAIN-CONTAINING PROTEIN"/>
    <property type="match status" value="1"/>
</dbReference>
<accession>A0A2G9I1Q6</accession>
<feature type="compositionally biased region" description="Basic residues" evidence="1">
    <location>
        <begin position="113"/>
        <end position="125"/>
    </location>
</feature>
<protein>
    <submittedName>
        <fullName evidence="2">Uncharacterized protein</fullName>
    </submittedName>
</protein>
<organism evidence="2 3">
    <name type="scientific">Handroanthus impetiginosus</name>
    <dbReference type="NCBI Taxonomy" id="429701"/>
    <lineage>
        <taxon>Eukaryota</taxon>
        <taxon>Viridiplantae</taxon>
        <taxon>Streptophyta</taxon>
        <taxon>Embryophyta</taxon>
        <taxon>Tracheophyta</taxon>
        <taxon>Spermatophyta</taxon>
        <taxon>Magnoliopsida</taxon>
        <taxon>eudicotyledons</taxon>
        <taxon>Gunneridae</taxon>
        <taxon>Pentapetalae</taxon>
        <taxon>asterids</taxon>
        <taxon>lamiids</taxon>
        <taxon>Lamiales</taxon>
        <taxon>Bignoniaceae</taxon>
        <taxon>Crescentiina</taxon>
        <taxon>Tabebuia alliance</taxon>
        <taxon>Handroanthus</taxon>
    </lineage>
</organism>
<feature type="compositionally biased region" description="Basic and acidic residues" evidence="1">
    <location>
        <begin position="126"/>
        <end position="137"/>
    </location>
</feature>
<proteinExistence type="predicted"/>
<evidence type="ECO:0000256" key="1">
    <source>
        <dbReference type="SAM" id="MobiDB-lite"/>
    </source>
</evidence>
<evidence type="ECO:0000313" key="3">
    <source>
        <dbReference type="Proteomes" id="UP000231279"/>
    </source>
</evidence>